<keyword evidence="2" id="KW-1185">Reference proteome</keyword>
<protein>
    <submittedName>
        <fullName evidence="1">Uncharacterized protein</fullName>
    </submittedName>
</protein>
<gene>
    <name evidence="1" type="ORF">BD310DRAFT_926534</name>
</gene>
<dbReference type="AlphaFoldDB" id="A0A4Q9PW21"/>
<reference evidence="1 2" key="1">
    <citation type="submission" date="2019-01" db="EMBL/GenBank/DDBJ databases">
        <title>Draft genome sequences of three monokaryotic isolates of the white-rot basidiomycete fungus Dichomitus squalens.</title>
        <authorList>
            <consortium name="DOE Joint Genome Institute"/>
            <person name="Lopez S.C."/>
            <person name="Andreopoulos B."/>
            <person name="Pangilinan J."/>
            <person name="Lipzen A."/>
            <person name="Riley R."/>
            <person name="Ahrendt S."/>
            <person name="Ng V."/>
            <person name="Barry K."/>
            <person name="Daum C."/>
            <person name="Grigoriev I.V."/>
            <person name="Hilden K.S."/>
            <person name="Makela M.R."/>
            <person name="de Vries R.P."/>
        </authorList>
    </citation>
    <scope>NUCLEOTIDE SEQUENCE [LARGE SCALE GENOMIC DNA]</scope>
    <source>
        <strain evidence="1 2">CBS 464.89</strain>
    </source>
</reference>
<accession>A0A4Q9PW21</accession>
<evidence type="ECO:0000313" key="2">
    <source>
        <dbReference type="Proteomes" id="UP000292082"/>
    </source>
</evidence>
<dbReference type="Proteomes" id="UP000292082">
    <property type="component" value="Unassembled WGS sequence"/>
</dbReference>
<evidence type="ECO:0000313" key="1">
    <source>
        <dbReference type="EMBL" id="TBU58781.1"/>
    </source>
</evidence>
<proteinExistence type="predicted"/>
<sequence>MPPPTRSLVLARVCEHLLSLITAITTSTTSCLPSRPQVCLWTGLVSLPPHYSGARQCNIGHEPSLSSIRRRKRARSLGAPARWPSTTNATLPIRHRSSHDVACCPRSPMSLIMYFLCSRL</sequence>
<organism evidence="1 2">
    <name type="scientific">Dichomitus squalens</name>
    <dbReference type="NCBI Taxonomy" id="114155"/>
    <lineage>
        <taxon>Eukaryota</taxon>
        <taxon>Fungi</taxon>
        <taxon>Dikarya</taxon>
        <taxon>Basidiomycota</taxon>
        <taxon>Agaricomycotina</taxon>
        <taxon>Agaricomycetes</taxon>
        <taxon>Polyporales</taxon>
        <taxon>Polyporaceae</taxon>
        <taxon>Dichomitus</taxon>
    </lineage>
</organism>
<dbReference type="PROSITE" id="PS51257">
    <property type="entry name" value="PROKAR_LIPOPROTEIN"/>
    <property type="match status" value="1"/>
</dbReference>
<dbReference type="EMBL" id="ML145121">
    <property type="protein sequence ID" value="TBU58781.1"/>
    <property type="molecule type" value="Genomic_DNA"/>
</dbReference>
<name>A0A4Q9PW21_9APHY</name>